<comment type="similarity">
    <text evidence="15">Belongs to the THEM4/THEM5 thioesterase family.</text>
</comment>
<comment type="catalytic activity">
    <reaction evidence="19">
        <text>octanoyl-CoA + H2O = octanoate + CoA + H(+)</text>
        <dbReference type="Rhea" id="RHEA:30143"/>
        <dbReference type="ChEBI" id="CHEBI:15377"/>
        <dbReference type="ChEBI" id="CHEBI:15378"/>
        <dbReference type="ChEBI" id="CHEBI:25646"/>
        <dbReference type="ChEBI" id="CHEBI:57287"/>
        <dbReference type="ChEBI" id="CHEBI:57386"/>
    </reaction>
    <physiologicalReaction direction="left-to-right" evidence="19">
        <dbReference type="Rhea" id="RHEA:30144"/>
    </physiologicalReaction>
</comment>
<dbReference type="PANTHER" id="PTHR12418:SF19">
    <property type="entry name" value="ACYL-COENZYME A THIOESTERASE THEM4"/>
    <property type="match status" value="1"/>
</dbReference>
<evidence type="ECO:0000256" key="4">
    <source>
        <dbReference type="ARBA" id="ARBA00022475"/>
    </source>
</evidence>
<comment type="catalytic activity">
    <reaction evidence="21">
        <text>decanoyl-CoA + H2O = decanoate + CoA + H(+)</text>
        <dbReference type="Rhea" id="RHEA:40059"/>
        <dbReference type="ChEBI" id="CHEBI:15377"/>
        <dbReference type="ChEBI" id="CHEBI:15378"/>
        <dbReference type="ChEBI" id="CHEBI:27689"/>
        <dbReference type="ChEBI" id="CHEBI:57287"/>
        <dbReference type="ChEBI" id="CHEBI:61430"/>
    </reaction>
    <physiologicalReaction direction="left-to-right" evidence="21">
        <dbReference type="Rhea" id="RHEA:40060"/>
    </physiologicalReaction>
</comment>
<dbReference type="SUPFAM" id="SSF54637">
    <property type="entry name" value="Thioesterase/thiol ester dehydrase-isomerase"/>
    <property type="match status" value="1"/>
</dbReference>
<evidence type="ECO:0000256" key="11">
    <source>
        <dbReference type="ARBA" id="ARBA00023136"/>
    </source>
</evidence>
<evidence type="ECO:0000256" key="7">
    <source>
        <dbReference type="ARBA" id="ARBA00022801"/>
    </source>
</evidence>
<evidence type="ECO:0000256" key="14">
    <source>
        <dbReference type="ARBA" id="ARBA00037002"/>
    </source>
</evidence>
<gene>
    <name evidence="25" type="ORF">GCM10010439_39040</name>
</gene>
<dbReference type="InterPro" id="IPR029069">
    <property type="entry name" value="HotDog_dom_sf"/>
</dbReference>
<dbReference type="InterPro" id="IPR006683">
    <property type="entry name" value="Thioestr_dom"/>
</dbReference>
<dbReference type="Gene3D" id="3.10.129.10">
    <property type="entry name" value="Hotdog Thioesterase"/>
    <property type="match status" value="1"/>
</dbReference>
<evidence type="ECO:0000256" key="19">
    <source>
        <dbReference type="ARBA" id="ARBA00047588"/>
    </source>
</evidence>
<keyword evidence="11" id="KW-0472">Membrane</keyword>
<comment type="catalytic activity">
    <reaction evidence="22">
        <text>dodecanoyl-CoA + H2O = dodecanoate + CoA + H(+)</text>
        <dbReference type="Rhea" id="RHEA:30135"/>
        <dbReference type="ChEBI" id="CHEBI:15377"/>
        <dbReference type="ChEBI" id="CHEBI:15378"/>
        <dbReference type="ChEBI" id="CHEBI:18262"/>
        <dbReference type="ChEBI" id="CHEBI:57287"/>
        <dbReference type="ChEBI" id="CHEBI:57375"/>
    </reaction>
    <physiologicalReaction direction="left-to-right" evidence="22">
        <dbReference type="Rhea" id="RHEA:30136"/>
    </physiologicalReaction>
</comment>
<evidence type="ECO:0000256" key="18">
    <source>
        <dbReference type="ARBA" id="ARBA00043210"/>
    </source>
</evidence>
<dbReference type="CDD" id="cd03443">
    <property type="entry name" value="PaaI_thioesterase"/>
    <property type="match status" value="1"/>
</dbReference>
<dbReference type="PANTHER" id="PTHR12418">
    <property type="entry name" value="ACYL-COENZYME A THIOESTERASE THEM4"/>
    <property type="match status" value="1"/>
</dbReference>
<name>A0ABN3UCM8_9ACTN</name>
<comment type="catalytic activity">
    <reaction evidence="20">
        <text>hexadecanoyl-CoA + H2O = hexadecanoate + CoA + H(+)</text>
        <dbReference type="Rhea" id="RHEA:16645"/>
        <dbReference type="ChEBI" id="CHEBI:7896"/>
        <dbReference type="ChEBI" id="CHEBI:15377"/>
        <dbReference type="ChEBI" id="CHEBI:15378"/>
        <dbReference type="ChEBI" id="CHEBI:57287"/>
        <dbReference type="ChEBI" id="CHEBI:57379"/>
        <dbReference type="EC" id="3.1.2.2"/>
    </reaction>
    <physiologicalReaction direction="left-to-right" evidence="20">
        <dbReference type="Rhea" id="RHEA:16646"/>
    </physiologicalReaction>
</comment>
<comment type="caution">
    <text evidence="25">The sequence shown here is derived from an EMBL/GenBank/DDBJ whole genome shotgun (WGS) entry which is preliminary data.</text>
</comment>
<evidence type="ECO:0000256" key="2">
    <source>
        <dbReference type="ARBA" id="ARBA00004496"/>
    </source>
</evidence>
<keyword evidence="26" id="KW-1185">Reference proteome</keyword>
<evidence type="ECO:0000256" key="20">
    <source>
        <dbReference type="ARBA" id="ARBA00047734"/>
    </source>
</evidence>
<evidence type="ECO:0000259" key="24">
    <source>
        <dbReference type="Pfam" id="PF03061"/>
    </source>
</evidence>
<comment type="subcellular location">
    <subcellularLocation>
        <location evidence="3">Cell projection</location>
        <location evidence="3">Ruffle membrane</location>
    </subcellularLocation>
    <subcellularLocation>
        <location evidence="2">Cytoplasm</location>
    </subcellularLocation>
    <subcellularLocation>
        <location evidence="1">Membrane</location>
        <topology evidence="1">Peripheral membrane protein</topology>
    </subcellularLocation>
</comment>
<dbReference type="InterPro" id="IPR052365">
    <property type="entry name" value="THEM4/THEM5_acyl-CoA_thioest"/>
</dbReference>
<keyword evidence="9" id="KW-0809">Transit peptide</keyword>
<comment type="catalytic activity">
    <reaction evidence="13">
        <text>(5Z,8Z,11Z,14Z)-eicosatetraenoyl-CoA + H2O = (5Z,8Z,11Z,14Z)-eicosatetraenoate + CoA + H(+)</text>
        <dbReference type="Rhea" id="RHEA:40151"/>
        <dbReference type="ChEBI" id="CHEBI:15377"/>
        <dbReference type="ChEBI" id="CHEBI:15378"/>
        <dbReference type="ChEBI" id="CHEBI:32395"/>
        <dbReference type="ChEBI" id="CHEBI:57287"/>
        <dbReference type="ChEBI" id="CHEBI:57368"/>
    </reaction>
    <physiologicalReaction direction="left-to-right" evidence="13">
        <dbReference type="Rhea" id="RHEA:40152"/>
    </physiologicalReaction>
</comment>
<evidence type="ECO:0000256" key="16">
    <source>
        <dbReference type="ARBA" id="ARBA00038848"/>
    </source>
</evidence>
<evidence type="ECO:0000256" key="13">
    <source>
        <dbReference type="ARBA" id="ARBA00035852"/>
    </source>
</evidence>
<evidence type="ECO:0000313" key="26">
    <source>
        <dbReference type="Proteomes" id="UP001501842"/>
    </source>
</evidence>
<evidence type="ECO:0000256" key="6">
    <source>
        <dbReference type="ARBA" id="ARBA00022703"/>
    </source>
</evidence>
<evidence type="ECO:0000256" key="8">
    <source>
        <dbReference type="ARBA" id="ARBA00022832"/>
    </source>
</evidence>
<evidence type="ECO:0000256" key="23">
    <source>
        <dbReference type="ARBA" id="ARBA00048180"/>
    </source>
</evidence>
<evidence type="ECO:0000313" key="25">
    <source>
        <dbReference type="EMBL" id="GAA2729181.1"/>
    </source>
</evidence>
<dbReference type="Proteomes" id="UP001501842">
    <property type="component" value="Unassembled WGS sequence"/>
</dbReference>
<evidence type="ECO:0000256" key="3">
    <source>
        <dbReference type="ARBA" id="ARBA00004632"/>
    </source>
</evidence>
<dbReference type="RefSeq" id="WP_344451948.1">
    <property type="nucleotide sequence ID" value="NZ_BAAATZ010000015.1"/>
</dbReference>
<proteinExistence type="inferred from homology"/>
<feature type="domain" description="Thioesterase" evidence="24">
    <location>
        <begin position="75"/>
        <end position="143"/>
    </location>
</feature>
<evidence type="ECO:0000256" key="21">
    <source>
        <dbReference type="ARBA" id="ARBA00047969"/>
    </source>
</evidence>
<evidence type="ECO:0000256" key="17">
    <source>
        <dbReference type="ARBA" id="ARBA00040123"/>
    </source>
</evidence>
<keyword evidence="8" id="KW-0276">Fatty acid metabolism</keyword>
<sequence>MTASPATTPPPGASVPDQRLDLLNPEELLVTAVYEGCFGCGQDHESGLRFQRTSSDGQAVYGHFTVTESHQGSPGLAHGGLLATAMDEVLGTAAWNLGRMAVTGRLETDYRLPVPVGSVVHLKAWCTGVDGRKIYVQGEGRIGSPDGPVAVQAAALFLEVSPEHFSEKREHFSGEH</sequence>
<evidence type="ECO:0000256" key="5">
    <source>
        <dbReference type="ARBA" id="ARBA00022490"/>
    </source>
</evidence>
<evidence type="ECO:0000256" key="9">
    <source>
        <dbReference type="ARBA" id="ARBA00022946"/>
    </source>
</evidence>
<evidence type="ECO:0000256" key="1">
    <source>
        <dbReference type="ARBA" id="ARBA00004170"/>
    </source>
</evidence>
<protein>
    <recommendedName>
        <fullName evidence="17">Acyl-coenzyme A thioesterase THEM4</fullName>
        <ecNumber evidence="16">3.1.2.2</ecNumber>
    </recommendedName>
    <alternativeName>
        <fullName evidence="18">Thioesterase superfamily member 4</fullName>
    </alternativeName>
</protein>
<keyword evidence="7" id="KW-0378">Hydrolase</keyword>
<dbReference type="EMBL" id="BAAATZ010000015">
    <property type="protein sequence ID" value="GAA2729181.1"/>
    <property type="molecule type" value="Genomic_DNA"/>
</dbReference>
<keyword evidence="10" id="KW-0443">Lipid metabolism</keyword>
<dbReference type="Pfam" id="PF03061">
    <property type="entry name" value="4HBT"/>
    <property type="match status" value="1"/>
</dbReference>
<organism evidence="25 26">
    <name type="scientific">Actinocorallia aurantiaca</name>
    <dbReference type="NCBI Taxonomy" id="46204"/>
    <lineage>
        <taxon>Bacteria</taxon>
        <taxon>Bacillati</taxon>
        <taxon>Actinomycetota</taxon>
        <taxon>Actinomycetes</taxon>
        <taxon>Streptosporangiales</taxon>
        <taxon>Thermomonosporaceae</taxon>
        <taxon>Actinocorallia</taxon>
    </lineage>
</organism>
<keyword evidence="6" id="KW-0053">Apoptosis</keyword>
<comment type="catalytic activity">
    <reaction evidence="23">
        <text>tetradecanoyl-CoA + H2O = tetradecanoate + CoA + H(+)</text>
        <dbReference type="Rhea" id="RHEA:40119"/>
        <dbReference type="ChEBI" id="CHEBI:15377"/>
        <dbReference type="ChEBI" id="CHEBI:15378"/>
        <dbReference type="ChEBI" id="CHEBI:30807"/>
        <dbReference type="ChEBI" id="CHEBI:57287"/>
        <dbReference type="ChEBI" id="CHEBI:57385"/>
    </reaction>
    <physiologicalReaction direction="left-to-right" evidence="23">
        <dbReference type="Rhea" id="RHEA:40120"/>
    </physiologicalReaction>
</comment>
<evidence type="ECO:0000256" key="15">
    <source>
        <dbReference type="ARBA" id="ARBA00038456"/>
    </source>
</evidence>
<reference evidence="25 26" key="1">
    <citation type="journal article" date="2019" name="Int. J. Syst. Evol. Microbiol.">
        <title>The Global Catalogue of Microorganisms (GCM) 10K type strain sequencing project: providing services to taxonomists for standard genome sequencing and annotation.</title>
        <authorList>
            <consortium name="The Broad Institute Genomics Platform"/>
            <consortium name="The Broad Institute Genome Sequencing Center for Infectious Disease"/>
            <person name="Wu L."/>
            <person name="Ma J."/>
        </authorList>
    </citation>
    <scope>NUCLEOTIDE SEQUENCE [LARGE SCALE GENOMIC DNA]</scope>
    <source>
        <strain evidence="25 26">JCM 8201</strain>
    </source>
</reference>
<keyword evidence="12" id="KW-0966">Cell projection</keyword>
<comment type="catalytic activity">
    <reaction evidence="14">
        <text>(9Z)-octadecenoyl-CoA + H2O = (9Z)-octadecenoate + CoA + H(+)</text>
        <dbReference type="Rhea" id="RHEA:40139"/>
        <dbReference type="ChEBI" id="CHEBI:15377"/>
        <dbReference type="ChEBI" id="CHEBI:15378"/>
        <dbReference type="ChEBI" id="CHEBI:30823"/>
        <dbReference type="ChEBI" id="CHEBI:57287"/>
        <dbReference type="ChEBI" id="CHEBI:57387"/>
    </reaction>
    <physiologicalReaction direction="left-to-right" evidence="14">
        <dbReference type="Rhea" id="RHEA:40140"/>
    </physiologicalReaction>
</comment>
<evidence type="ECO:0000256" key="22">
    <source>
        <dbReference type="ARBA" id="ARBA00048074"/>
    </source>
</evidence>
<dbReference type="EC" id="3.1.2.2" evidence="16"/>
<evidence type="ECO:0000256" key="12">
    <source>
        <dbReference type="ARBA" id="ARBA00023273"/>
    </source>
</evidence>
<evidence type="ECO:0000256" key="10">
    <source>
        <dbReference type="ARBA" id="ARBA00023098"/>
    </source>
</evidence>
<accession>A0ABN3UCM8</accession>
<keyword evidence="5" id="KW-0963">Cytoplasm</keyword>
<keyword evidence="4" id="KW-1003">Cell membrane</keyword>